<gene>
    <name evidence="3" type="ORF">PTTG_10132</name>
</gene>
<organism evidence="3">
    <name type="scientific">Puccinia triticina (isolate 1-1 / race 1 (BBBD))</name>
    <name type="common">Brown leaf rust fungus</name>
    <dbReference type="NCBI Taxonomy" id="630390"/>
    <lineage>
        <taxon>Eukaryota</taxon>
        <taxon>Fungi</taxon>
        <taxon>Dikarya</taxon>
        <taxon>Basidiomycota</taxon>
        <taxon>Pucciniomycotina</taxon>
        <taxon>Pucciniomycetes</taxon>
        <taxon>Pucciniales</taxon>
        <taxon>Pucciniaceae</taxon>
        <taxon>Puccinia</taxon>
    </lineage>
</organism>
<dbReference type="VEuPathDB" id="FungiDB:PTTG_10132"/>
<proteinExistence type="predicted"/>
<feature type="compositionally biased region" description="Polar residues" evidence="1">
    <location>
        <begin position="537"/>
        <end position="548"/>
    </location>
</feature>
<dbReference type="InterPro" id="IPR046496">
    <property type="entry name" value="DUF6589"/>
</dbReference>
<reference evidence="4" key="4">
    <citation type="submission" date="2025-05" db="UniProtKB">
        <authorList>
            <consortium name="EnsemblFungi"/>
        </authorList>
    </citation>
    <scope>IDENTIFICATION</scope>
    <source>
        <strain evidence="4">isolate 1-1 / race 1 (BBBD)</strain>
    </source>
</reference>
<keyword evidence="5" id="KW-1185">Reference proteome</keyword>
<feature type="region of interest" description="Disordered" evidence="1">
    <location>
        <begin position="522"/>
        <end position="555"/>
    </location>
</feature>
<dbReference type="OrthoDB" id="2503533at2759"/>
<feature type="domain" description="DUF6589" evidence="2">
    <location>
        <begin position="51"/>
        <end position="450"/>
    </location>
</feature>
<dbReference type="EMBL" id="ADAS02000002">
    <property type="protein sequence ID" value="OAV99633.1"/>
    <property type="molecule type" value="Genomic_DNA"/>
</dbReference>
<name>A0A180H5D6_PUCT1</name>
<evidence type="ECO:0000259" key="2">
    <source>
        <dbReference type="Pfam" id="PF20231"/>
    </source>
</evidence>
<dbReference type="Pfam" id="PF20231">
    <property type="entry name" value="DUF6589"/>
    <property type="match status" value="1"/>
</dbReference>
<evidence type="ECO:0000256" key="1">
    <source>
        <dbReference type="SAM" id="MobiDB-lite"/>
    </source>
</evidence>
<sequence>MKSVGHSSVMFHGTWAYIHSPSPKLLSTLNPENLTTEALNNALHAASKLTITPQMIAPPLESSLHFEASLKAQITRVVLQYVARPVDTNVKLYQHSPPVDPLKPEDPNIAMMKLMIASDNSAQGVGEVFTGLIQQSGLTPAAFHSRLQIIEGDLGSCNLFDSLRKQRAPGVTMESSLDNVLAIPGASHTLWNIAQSIFLAHWGNEKRSRDTGAWRTLHALGVPAEKPVTKKDFNLMLSHIEKIHEVTLLYLTLVVMGKDDRPLDEKLIPLRSDAIKSLVDITYNRYCSGEARRSDLATTSPTFSNMLLRIRDFSTIIEANRAMRAGDPGRLILMWQRWSVMSQAMPKLPHYSKHLPKLVLLLQEILPKDLAKIVKSSMLISPTGRHEHFVATDFYLEVQNYWLKYFFNHSGIGTNIERLKDVFSINIPTLRYLLQSLKLESGCRLVQQSHKNRLSNLSINSYLRMARSENLARPEDHNGFKPEATSDFYALGIVKLQNQFRTAGLDNFKPISPGIMQLNEQNQESNNQMQAEVEANESGNELSDQSNESSEEGSN</sequence>
<dbReference type="AlphaFoldDB" id="A0A180H5D6"/>
<evidence type="ECO:0000313" key="4">
    <source>
        <dbReference type="EnsemblFungi" id="PTTG_10132-t43_1-p1"/>
    </source>
</evidence>
<accession>A0A180H5D6</accession>
<dbReference type="EnsemblFungi" id="PTTG_10132-t43_1">
    <property type="protein sequence ID" value="PTTG_10132-t43_1-p1"/>
    <property type="gene ID" value="PTTG_10132"/>
</dbReference>
<reference evidence="4 5" key="3">
    <citation type="journal article" date="2017" name="G3 (Bethesda)">
        <title>Comparative analysis highlights variable genome content of wheat rusts and divergence of the mating loci.</title>
        <authorList>
            <person name="Cuomo C.A."/>
            <person name="Bakkeren G."/>
            <person name="Khalil H.B."/>
            <person name="Panwar V."/>
            <person name="Joly D."/>
            <person name="Linning R."/>
            <person name="Sakthikumar S."/>
            <person name="Song X."/>
            <person name="Adiconis X."/>
            <person name="Fan L."/>
            <person name="Goldberg J.M."/>
            <person name="Levin J.Z."/>
            <person name="Young S."/>
            <person name="Zeng Q."/>
            <person name="Anikster Y."/>
            <person name="Bruce M."/>
            <person name="Wang M."/>
            <person name="Yin C."/>
            <person name="McCallum B."/>
            <person name="Szabo L.J."/>
            <person name="Hulbert S."/>
            <person name="Chen X."/>
            <person name="Fellers J.P."/>
        </authorList>
    </citation>
    <scope>NUCLEOTIDE SEQUENCE</scope>
    <source>
        <strain evidence="4">isolate 1-1 / race 1 (BBBD)</strain>
        <strain evidence="5">Isolate 1-1 / race 1 (BBBD)</strain>
    </source>
</reference>
<evidence type="ECO:0000313" key="3">
    <source>
        <dbReference type="EMBL" id="OAV99633.1"/>
    </source>
</evidence>
<reference evidence="3" key="2">
    <citation type="submission" date="2016-05" db="EMBL/GenBank/DDBJ databases">
        <title>Comparative analysis highlights variable genome content of wheat rusts and divergence of the mating loci.</title>
        <authorList>
            <person name="Cuomo C.A."/>
            <person name="Bakkeren G."/>
            <person name="Szabo L."/>
            <person name="Khalil H."/>
            <person name="Joly D."/>
            <person name="Goldberg J."/>
            <person name="Young S."/>
            <person name="Zeng Q."/>
            <person name="Fellers J."/>
        </authorList>
    </citation>
    <scope>NUCLEOTIDE SEQUENCE [LARGE SCALE GENOMIC DNA]</scope>
    <source>
        <strain evidence="3">1-1 BBBD Race 1</strain>
    </source>
</reference>
<evidence type="ECO:0000313" key="5">
    <source>
        <dbReference type="Proteomes" id="UP000005240"/>
    </source>
</evidence>
<protein>
    <recommendedName>
        <fullName evidence="2">DUF6589 domain-containing protein</fullName>
    </recommendedName>
</protein>
<dbReference type="STRING" id="630390.A0A180H5D6"/>
<reference evidence="3" key="1">
    <citation type="submission" date="2009-11" db="EMBL/GenBank/DDBJ databases">
        <authorList>
            <consortium name="The Broad Institute Genome Sequencing Platform"/>
            <person name="Ward D."/>
            <person name="Feldgarden M."/>
            <person name="Earl A."/>
            <person name="Young S.K."/>
            <person name="Zeng Q."/>
            <person name="Koehrsen M."/>
            <person name="Alvarado L."/>
            <person name="Berlin A."/>
            <person name="Bochicchio J."/>
            <person name="Borenstein D."/>
            <person name="Chapman S.B."/>
            <person name="Chen Z."/>
            <person name="Engels R."/>
            <person name="Freedman E."/>
            <person name="Gellesch M."/>
            <person name="Goldberg J."/>
            <person name="Griggs A."/>
            <person name="Gujja S."/>
            <person name="Heilman E."/>
            <person name="Heiman D."/>
            <person name="Hepburn T."/>
            <person name="Howarth C."/>
            <person name="Jen D."/>
            <person name="Larson L."/>
            <person name="Lewis B."/>
            <person name="Mehta T."/>
            <person name="Park D."/>
            <person name="Pearson M."/>
            <person name="Roberts A."/>
            <person name="Saif S."/>
            <person name="Shea T."/>
            <person name="Shenoy N."/>
            <person name="Sisk P."/>
            <person name="Stolte C."/>
            <person name="Sykes S."/>
            <person name="Thomson T."/>
            <person name="Walk T."/>
            <person name="White J."/>
            <person name="Yandava C."/>
            <person name="Izard J."/>
            <person name="Baranova O.V."/>
            <person name="Blanton J.M."/>
            <person name="Tanner A.C."/>
            <person name="Dewhirst F.E."/>
            <person name="Haas B."/>
            <person name="Nusbaum C."/>
            <person name="Birren B."/>
        </authorList>
    </citation>
    <scope>NUCLEOTIDE SEQUENCE [LARGE SCALE GENOMIC DNA]</scope>
    <source>
        <strain evidence="3">1-1 BBBD Race 1</strain>
    </source>
</reference>
<dbReference type="Proteomes" id="UP000005240">
    <property type="component" value="Unassembled WGS sequence"/>
</dbReference>